<dbReference type="AlphaFoldDB" id="A0A2G8SLN8"/>
<protein>
    <recommendedName>
        <fullName evidence="3">F-box domain-containing protein</fullName>
    </recommendedName>
</protein>
<dbReference type="OrthoDB" id="2754773at2759"/>
<proteinExistence type="predicted"/>
<keyword evidence="2" id="KW-1185">Reference proteome</keyword>
<evidence type="ECO:0008006" key="3">
    <source>
        <dbReference type="Google" id="ProtNLM"/>
    </source>
</evidence>
<accession>A0A2G8SLN8</accession>
<organism evidence="1 2">
    <name type="scientific">Ganoderma sinense ZZ0214-1</name>
    <dbReference type="NCBI Taxonomy" id="1077348"/>
    <lineage>
        <taxon>Eukaryota</taxon>
        <taxon>Fungi</taxon>
        <taxon>Dikarya</taxon>
        <taxon>Basidiomycota</taxon>
        <taxon>Agaricomycotina</taxon>
        <taxon>Agaricomycetes</taxon>
        <taxon>Polyporales</taxon>
        <taxon>Polyporaceae</taxon>
        <taxon>Ganoderma</taxon>
    </lineage>
</organism>
<evidence type="ECO:0000313" key="2">
    <source>
        <dbReference type="Proteomes" id="UP000230002"/>
    </source>
</evidence>
<dbReference type="Proteomes" id="UP000230002">
    <property type="component" value="Unassembled WGS sequence"/>
</dbReference>
<gene>
    <name evidence="1" type="ORF">GSI_03449</name>
</gene>
<name>A0A2G8SLN8_9APHY</name>
<comment type="caution">
    <text evidence="1">The sequence shown here is derived from an EMBL/GenBank/DDBJ whole genome shotgun (WGS) entry which is preliminary data.</text>
</comment>
<reference evidence="1 2" key="1">
    <citation type="journal article" date="2015" name="Sci. Rep.">
        <title>Chromosome-level genome map provides insights into diverse defense mechanisms in the medicinal fungus Ganoderma sinense.</title>
        <authorList>
            <person name="Zhu Y."/>
            <person name="Xu J."/>
            <person name="Sun C."/>
            <person name="Zhou S."/>
            <person name="Xu H."/>
            <person name="Nelson D.R."/>
            <person name="Qian J."/>
            <person name="Song J."/>
            <person name="Luo H."/>
            <person name="Xiang L."/>
            <person name="Li Y."/>
            <person name="Xu Z."/>
            <person name="Ji A."/>
            <person name="Wang L."/>
            <person name="Lu S."/>
            <person name="Hayward A."/>
            <person name="Sun W."/>
            <person name="Li X."/>
            <person name="Schwartz D.C."/>
            <person name="Wang Y."/>
            <person name="Chen S."/>
        </authorList>
    </citation>
    <scope>NUCLEOTIDE SEQUENCE [LARGE SCALE GENOMIC DNA]</scope>
    <source>
        <strain evidence="1 2">ZZ0214-1</strain>
    </source>
</reference>
<sequence>MGWPDLMVVCRRWRDVFVTTPAFWRTIDLGHQIDWTKLCLARSVPSSIDVFTRHEDRCPLGVIFPHARRFRRFFFQTAPGSQLERALSYLFGGGMPLLENLTFKVLQTPHMGDAVDANFTSHRFPSLQALTLQGTAAPRLGDVSFYIQLRQLSLNFCSYNLSFEGFLDALSACVQLEDLALINTLHFLPGGWAHDKAMPRRQPITLPCLRKFKAICHDALHTSRFLAHLYLQPSVVFEIAIDPFRGPLVGGEGNWEPPDIIIDATTIREMLPPNRLATLPLLTVATHVEITDMHSEYCIRCGYGYLVDPRTGSPDSVLKVNTVYIWDDPQDGLLTQGLHDLVECFNRAPLTGLKVHAFQLYATVDIWEAVFLAFPLLEELIFDGTEGASGIFLGLHAASSRTCDESSVACPKLNRVSAGRLCTAAAFEAMRECFQHRADRGARLQVLDLRRDLWPGNTHVTRTWRYMGYISPAPQHMHTSIAAVRAPPRAGPPLDKACKLGTYYFATADTAEWRDAGILAVTLNMYDFEEMEDVLSGL</sequence>
<evidence type="ECO:0000313" key="1">
    <source>
        <dbReference type="EMBL" id="PIL34669.1"/>
    </source>
</evidence>
<dbReference type="EMBL" id="AYKW01000005">
    <property type="protein sequence ID" value="PIL34669.1"/>
    <property type="molecule type" value="Genomic_DNA"/>
</dbReference>